<reference evidence="1 2" key="1">
    <citation type="submission" date="2019-12" db="EMBL/GenBank/DDBJ databases">
        <title>Novel species isolated from a subtropical stream in China.</title>
        <authorList>
            <person name="Lu H."/>
        </authorList>
    </citation>
    <scope>NUCLEOTIDE SEQUENCE [LARGE SCALE GENOMIC DNA]</scope>
    <source>
        <strain evidence="1 2">FT135W</strain>
    </source>
</reference>
<comment type="caution">
    <text evidence="1">The sequence shown here is derived from an EMBL/GenBank/DDBJ whole genome shotgun (WGS) entry which is preliminary data.</text>
</comment>
<evidence type="ECO:0000313" key="1">
    <source>
        <dbReference type="EMBL" id="MYM23217.1"/>
    </source>
</evidence>
<keyword evidence="2" id="KW-1185">Reference proteome</keyword>
<gene>
    <name evidence="1" type="ORF">GTP46_11225</name>
</gene>
<dbReference type="RefSeq" id="WP_161006711.1">
    <property type="nucleotide sequence ID" value="NZ_WWCN01000006.1"/>
</dbReference>
<proteinExistence type="predicted"/>
<accession>A0A6L8K9C1</accession>
<dbReference type="Proteomes" id="UP000479335">
    <property type="component" value="Unassembled WGS sequence"/>
</dbReference>
<organism evidence="1 2">
    <name type="scientific">Duganella flavida</name>
    <dbReference type="NCBI Taxonomy" id="2692175"/>
    <lineage>
        <taxon>Bacteria</taxon>
        <taxon>Pseudomonadati</taxon>
        <taxon>Pseudomonadota</taxon>
        <taxon>Betaproteobacteria</taxon>
        <taxon>Burkholderiales</taxon>
        <taxon>Oxalobacteraceae</taxon>
        <taxon>Telluria group</taxon>
        <taxon>Duganella</taxon>
    </lineage>
</organism>
<dbReference type="AlphaFoldDB" id="A0A6L8K9C1"/>
<sequence>MNDDQELFGVPSANIEAAKKWANLHRKRYEYHTKVPTRKEVLSLPVEILAPLLVGWMEHSPIEIVPSRIQIEQVVELLNTRPDSASLERLLTMCQHYIRNQ</sequence>
<evidence type="ECO:0000313" key="2">
    <source>
        <dbReference type="Proteomes" id="UP000479335"/>
    </source>
</evidence>
<name>A0A6L8K9C1_9BURK</name>
<dbReference type="EMBL" id="WWCN01000006">
    <property type="protein sequence ID" value="MYM23217.1"/>
    <property type="molecule type" value="Genomic_DNA"/>
</dbReference>
<protein>
    <submittedName>
        <fullName evidence="1">Uncharacterized protein</fullName>
    </submittedName>
</protein>